<feature type="transmembrane region" description="Helical" evidence="9">
    <location>
        <begin position="66"/>
        <end position="86"/>
    </location>
</feature>
<protein>
    <submittedName>
        <fullName evidence="11">PTS transporter subunit EIIC</fullName>
    </submittedName>
</protein>
<organism evidence="11">
    <name type="scientific">Sporolactobacillus sp. Y61</name>
    <dbReference type="NCBI Taxonomy" id="3160863"/>
    <lineage>
        <taxon>Bacteria</taxon>
        <taxon>Bacillati</taxon>
        <taxon>Bacillota</taxon>
        <taxon>Bacilli</taxon>
        <taxon>Bacillales</taxon>
        <taxon>Sporolactobacillaceae</taxon>
        <taxon>Sporolactobacillus</taxon>
    </lineage>
</organism>
<keyword evidence="7 9" id="KW-1133">Transmembrane helix</keyword>
<name>A0AAU8IFL5_9BACL</name>
<dbReference type="PANTHER" id="PTHR30009">
    <property type="entry name" value="CYTOCHROME C-TYPE SYNTHESIS PROTEIN AND PTS TRANSMEMBRANE COMPONENT"/>
    <property type="match status" value="1"/>
</dbReference>
<dbReference type="GO" id="GO:0009401">
    <property type="term" value="P:phosphoenolpyruvate-dependent sugar phosphotransferase system"/>
    <property type="evidence" value="ECO:0007669"/>
    <property type="project" value="UniProtKB-KW"/>
</dbReference>
<feature type="transmembrane region" description="Helical" evidence="9">
    <location>
        <begin position="106"/>
        <end position="126"/>
    </location>
</feature>
<feature type="transmembrane region" description="Helical" evidence="9">
    <location>
        <begin position="12"/>
        <end position="36"/>
    </location>
</feature>
<dbReference type="GO" id="GO:0015764">
    <property type="term" value="P:N-acetylglucosamine transport"/>
    <property type="evidence" value="ECO:0007669"/>
    <property type="project" value="TreeGrafter"/>
</dbReference>
<dbReference type="GO" id="GO:0090563">
    <property type="term" value="F:protein-phosphocysteine-sugar phosphotransferase activity"/>
    <property type="evidence" value="ECO:0007669"/>
    <property type="project" value="TreeGrafter"/>
</dbReference>
<comment type="subcellular location">
    <subcellularLocation>
        <location evidence="1">Cell membrane</location>
        <topology evidence="1">Multi-pass membrane protein</topology>
    </subcellularLocation>
</comment>
<dbReference type="InterPro" id="IPR013013">
    <property type="entry name" value="PTS_EIIC_1"/>
</dbReference>
<proteinExistence type="predicted"/>
<dbReference type="Pfam" id="PF02378">
    <property type="entry name" value="PTS_EIIC"/>
    <property type="match status" value="1"/>
</dbReference>
<evidence type="ECO:0000256" key="5">
    <source>
        <dbReference type="ARBA" id="ARBA00022683"/>
    </source>
</evidence>
<dbReference type="AlphaFoldDB" id="A0AAU8IFL5"/>
<keyword evidence="8 9" id="KW-0472">Membrane</keyword>
<dbReference type="PROSITE" id="PS51103">
    <property type="entry name" value="PTS_EIIC_TYPE_1"/>
    <property type="match status" value="1"/>
</dbReference>
<evidence type="ECO:0000256" key="2">
    <source>
        <dbReference type="ARBA" id="ARBA00022448"/>
    </source>
</evidence>
<keyword evidence="4" id="KW-0762">Sugar transport</keyword>
<feature type="transmembrane region" description="Helical" evidence="9">
    <location>
        <begin position="42"/>
        <end position="59"/>
    </location>
</feature>
<gene>
    <name evidence="11" type="ORF">ABNN70_14550</name>
</gene>
<evidence type="ECO:0000256" key="4">
    <source>
        <dbReference type="ARBA" id="ARBA00022597"/>
    </source>
</evidence>
<evidence type="ECO:0000313" key="11">
    <source>
        <dbReference type="EMBL" id="XCJ16833.1"/>
    </source>
</evidence>
<dbReference type="InterPro" id="IPR050429">
    <property type="entry name" value="PTS_Glucose_EIICBA"/>
</dbReference>
<dbReference type="EMBL" id="CP159510">
    <property type="protein sequence ID" value="XCJ16833.1"/>
    <property type="molecule type" value="Genomic_DNA"/>
</dbReference>
<dbReference type="InterPro" id="IPR003352">
    <property type="entry name" value="PTS_EIIC"/>
</dbReference>
<evidence type="ECO:0000259" key="10">
    <source>
        <dbReference type="PROSITE" id="PS51103"/>
    </source>
</evidence>
<sequence>MKKIYKRIAAGLVYPALAVIIYAFFQLLALTGFGGFKGVADTFGFFLPFTLSVGLAAGISRDNSGASALAGCVGYLVFCASLTSIIQSKLVFNMITPIQIGGSTASTLSFFFLCACITGITAGWLYNKFYNIHLPEWLAFFGGRRFVPIITSVYALFLGAFVAQIVLAHMN</sequence>
<keyword evidence="2" id="KW-0813">Transport</keyword>
<dbReference type="PANTHER" id="PTHR30009:SF4">
    <property type="entry name" value="PTS SYSTEM N-ACETYLGLUCOSAMINE-SPECIFIC EIICBA COMPONENT"/>
    <property type="match status" value="1"/>
</dbReference>
<keyword evidence="3" id="KW-1003">Cell membrane</keyword>
<evidence type="ECO:0000256" key="8">
    <source>
        <dbReference type="ARBA" id="ARBA00023136"/>
    </source>
</evidence>
<evidence type="ECO:0000256" key="3">
    <source>
        <dbReference type="ARBA" id="ARBA00022475"/>
    </source>
</evidence>
<dbReference type="RefSeq" id="WP_353948204.1">
    <property type="nucleotide sequence ID" value="NZ_CP159510.1"/>
</dbReference>
<evidence type="ECO:0000256" key="6">
    <source>
        <dbReference type="ARBA" id="ARBA00022692"/>
    </source>
</evidence>
<keyword evidence="6 9" id="KW-0812">Transmembrane</keyword>
<evidence type="ECO:0000256" key="1">
    <source>
        <dbReference type="ARBA" id="ARBA00004651"/>
    </source>
</evidence>
<evidence type="ECO:0000256" key="7">
    <source>
        <dbReference type="ARBA" id="ARBA00022989"/>
    </source>
</evidence>
<feature type="domain" description="PTS EIIC type-1" evidence="10">
    <location>
        <begin position="1"/>
        <end position="171"/>
    </location>
</feature>
<feature type="transmembrane region" description="Helical" evidence="9">
    <location>
        <begin position="146"/>
        <end position="167"/>
    </location>
</feature>
<evidence type="ECO:0000256" key="9">
    <source>
        <dbReference type="SAM" id="Phobius"/>
    </source>
</evidence>
<dbReference type="GO" id="GO:0008982">
    <property type="term" value="F:protein-N(PI)-phosphohistidine-sugar phosphotransferase activity"/>
    <property type="evidence" value="ECO:0007669"/>
    <property type="project" value="InterPro"/>
</dbReference>
<keyword evidence="5" id="KW-0598">Phosphotransferase system</keyword>
<accession>A0AAU8IFL5</accession>
<reference evidence="11" key="1">
    <citation type="submission" date="2024-06" db="EMBL/GenBank/DDBJ databases">
        <authorList>
            <person name="Fan A."/>
            <person name="Zhang F.Y."/>
            <person name="Zhang L."/>
        </authorList>
    </citation>
    <scope>NUCLEOTIDE SEQUENCE</scope>
    <source>
        <strain evidence="11">Y61</strain>
    </source>
</reference>
<dbReference type="GO" id="GO:0005886">
    <property type="term" value="C:plasma membrane"/>
    <property type="evidence" value="ECO:0007669"/>
    <property type="project" value="UniProtKB-SubCell"/>
</dbReference>